<dbReference type="Pfam" id="PF01408">
    <property type="entry name" value="GFO_IDH_MocA"/>
    <property type="match status" value="1"/>
</dbReference>
<dbReference type="GO" id="GO:0000166">
    <property type="term" value="F:nucleotide binding"/>
    <property type="evidence" value="ECO:0007669"/>
    <property type="project" value="InterPro"/>
</dbReference>
<sequence length="393" mass="41197">MSKNSLGVAVIGAGMVGRAHAAGYRASVQTYDLDLPEIRLVAVADAHEPFAVDAARRFGYDRPETSWQAIVEADDIDVVSVAIANELHRPVVEALLAAGKHVLCEKPLAPSVEDAKAMVVAAEAADTQSGVGFSFRRTPGINAIRAELENGTIGKVRHFNGHYWCDYATNVEAPISWRYLGGPGTGALADIGSHMIDLGEYLCGPITSVAGAVFQTFVTERPVPLGATVGHAAGGAVSSEMQPVENEDIATFTATFESGAVGTFSISRFAHGLPNGLGFEVFADGGSAAYDLNRPGEFSFADRTAGPTTNGLRTVLVGPQHPGITKGIPMDFPSVGHGQNDFFTWQARAFLDQCAGLGRLTPVPSLAHGLHNLELLSAVTQSALNDGTAVFLA</sequence>
<evidence type="ECO:0000313" key="4">
    <source>
        <dbReference type="EMBL" id="CUR57759.1"/>
    </source>
</evidence>
<dbReference type="PANTHER" id="PTHR43818:SF11">
    <property type="entry name" value="BCDNA.GH03377"/>
    <property type="match status" value="1"/>
</dbReference>
<dbReference type="PANTHER" id="PTHR43818">
    <property type="entry name" value="BCDNA.GH03377"/>
    <property type="match status" value="1"/>
</dbReference>
<feature type="domain" description="GFO/IDH/MocA-like oxidoreductase" evidence="3">
    <location>
        <begin position="143"/>
        <end position="288"/>
    </location>
</feature>
<dbReference type="SUPFAM" id="SSF55347">
    <property type="entry name" value="Glyceraldehyde-3-phosphate dehydrogenase-like, C-terminal domain"/>
    <property type="match status" value="1"/>
</dbReference>
<dbReference type="Gene3D" id="3.30.360.10">
    <property type="entry name" value="Dihydrodipicolinate Reductase, domain 2"/>
    <property type="match status" value="1"/>
</dbReference>
<dbReference type="InterPro" id="IPR050463">
    <property type="entry name" value="Gfo/Idh/MocA_oxidrdct_glycsds"/>
</dbReference>
<reference evidence="4" key="1">
    <citation type="submission" date="2015-08" db="EMBL/GenBank/DDBJ databases">
        <authorList>
            <person name="Babu N.S."/>
            <person name="Beckwith C.J."/>
            <person name="Beseler K.G."/>
            <person name="Brison A."/>
            <person name="Carone J.V."/>
            <person name="Caskin T.P."/>
            <person name="Diamond M."/>
            <person name="Durham M.E."/>
            <person name="Foxe J.M."/>
            <person name="Go M."/>
            <person name="Henderson B.A."/>
            <person name="Jones I.B."/>
            <person name="McGettigan J.A."/>
            <person name="Micheletti S.J."/>
            <person name="Nasrallah M.E."/>
            <person name="Ortiz D."/>
            <person name="Piller C.R."/>
            <person name="Privatt S.R."/>
            <person name="Schneider S.L."/>
            <person name="Sharp S."/>
            <person name="Smith T.C."/>
            <person name="Stanton J.D."/>
            <person name="Ullery H.E."/>
            <person name="Wilson R.J."/>
            <person name="Serrano M.G."/>
            <person name="Buck G."/>
            <person name="Lee V."/>
            <person name="Wang Y."/>
            <person name="Carvalho R."/>
            <person name="Voegtly L."/>
            <person name="Shi R."/>
            <person name="Duckworth R."/>
            <person name="Johnson A."/>
            <person name="Loviza R."/>
            <person name="Walstead R."/>
            <person name="Shah Z."/>
            <person name="Kiflezghi M."/>
            <person name="Wade K."/>
            <person name="Ball S.L."/>
            <person name="Bradley K.W."/>
            <person name="Asai D.J."/>
            <person name="Bowman C.A."/>
            <person name="Russell D.A."/>
            <person name="Pope W.H."/>
            <person name="Jacobs-Sera D."/>
            <person name="Hendrix R.W."/>
            <person name="Hatfull G.F."/>
        </authorList>
    </citation>
    <scope>NUCLEOTIDE SEQUENCE</scope>
</reference>
<dbReference type="Gene3D" id="3.40.50.720">
    <property type="entry name" value="NAD(P)-binding Rossmann-like Domain"/>
    <property type="match status" value="1"/>
</dbReference>
<dbReference type="InterPro" id="IPR036291">
    <property type="entry name" value="NAD(P)-bd_dom_sf"/>
</dbReference>
<name>A0A2P2C6X1_9ZZZZ</name>
<dbReference type="EMBL" id="CZKA01000039">
    <property type="protein sequence ID" value="CUR57759.1"/>
    <property type="molecule type" value="Genomic_DNA"/>
</dbReference>
<protein>
    <submittedName>
        <fullName evidence="4">Putative oxidoreductase</fullName>
    </submittedName>
</protein>
<dbReference type="InterPro" id="IPR000683">
    <property type="entry name" value="Gfo/Idh/MocA-like_OxRdtase_N"/>
</dbReference>
<evidence type="ECO:0000259" key="2">
    <source>
        <dbReference type="Pfam" id="PF01408"/>
    </source>
</evidence>
<dbReference type="GO" id="GO:0016491">
    <property type="term" value="F:oxidoreductase activity"/>
    <property type="evidence" value="ECO:0007669"/>
    <property type="project" value="UniProtKB-KW"/>
</dbReference>
<evidence type="ECO:0000259" key="3">
    <source>
        <dbReference type="Pfam" id="PF22725"/>
    </source>
</evidence>
<accession>A0A2P2C6X1</accession>
<evidence type="ECO:0000256" key="1">
    <source>
        <dbReference type="ARBA" id="ARBA00023002"/>
    </source>
</evidence>
<dbReference type="InterPro" id="IPR055170">
    <property type="entry name" value="GFO_IDH_MocA-like_dom"/>
</dbReference>
<keyword evidence="1" id="KW-0560">Oxidoreductase</keyword>
<dbReference type="AlphaFoldDB" id="A0A2P2C6X1"/>
<dbReference type="Pfam" id="PF22725">
    <property type="entry name" value="GFO_IDH_MocA_C3"/>
    <property type="match status" value="1"/>
</dbReference>
<gene>
    <name evidence="4" type="ORF">NOCA2440004</name>
</gene>
<proteinExistence type="predicted"/>
<organism evidence="4">
    <name type="scientific">metagenome</name>
    <dbReference type="NCBI Taxonomy" id="256318"/>
    <lineage>
        <taxon>unclassified sequences</taxon>
        <taxon>metagenomes</taxon>
    </lineage>
</organism>
<dbReference type="SUPFAM" id="SSF51735">
    <property type="entry name" value="NAD(P)-binding Rossmann-fold domains"/>
    <property type="match status" value="1"/>
</dbReference>
<feature type="domain" description="Gfo/Idh/MocA-like oxidoreductase N-terminal" evidence="2">
    <location>
        <begin position="7"/>
        <end position="133"/>
    </location>
</feature>